<evidence type="ECO:0000313" key="2">
    <source>
        <dbReference type="EMBL" id="TWS30303.1"/>
    </source>
</evidence>
<dbReference type="Proteomes" id="UP000319375">
    <property type="component" value="Unassembled WGS sequence"/>
</dbReference>
<feature type="region of interest" description="Disordered" evidence="1">
    <location>
        <begin position="27"/>
        <end position="81"/>
    </location>
</feature>
<sequence>MPARWLPGAARLRPGRLPAAARRWFPAAAGPGLRPGRPGLPAAAGRAGRLPAPAPGRLPAAPSRRRLRHPAVRWTAAVQRR</sequence>
<organism evidence="2 3">
    <name type="scientific">Tsukamurella conjunctivitidis</name>
    <dbReference type="NCBI Taxonomy" id="2592068"/>
    <lineage>
        <taxon>Bacteria</taxon>
        <taxon>Bacillati</taxon>
        <taxon>Actinomycetota</taxon>
        <taxon>Actinomycetes</taxon>
        <taxon>Mycobacteriales</taxon>
        <taxon>Tsukamurellaceae</taxon>
        <taxon>Tsukamurella</taxon>
    </lineage>
</organism>
<feature type="compositionally biased region" description="Low complexity" evidence="1">
    <location>
        <begin position="27"/>
        <end position="62"/>
    </location>
</feature>
<reference evidence="2 3" key="1">
    <citation type="submission" date="2019-06" db="EMBL/GenBank/DDBJ databases">
        <title>Tsukamurella conjunctivitidis sp. nov., Tsukamurella assacharolytica sp. nov. and Tsukamurella sputae sp. nov. isolated from patients with conjunctivitis, bacteraemia (lymphoma) and respiratory infection (sputum) in Hong Kong.</title>
        <authorList>
            <person name="Teng J.L.L."/>
            <person name="Lee H.H."/>
            <person name="Fong J.Y.H."/>
            <person name="Fok K.M.N."/>
            <person name="Lau S.K.P."/>
            <person name="Woo P.C.Y."/>
        </authorList>
    </citation>
    <scope>NUCLEOTIDE SEQUENCE [LARGE SCALE GENOMIC DNA]</scope>
    <source>
        <strain evidence="2 3">HKU72</strain>
    </source>
</reference>
<keyword evidence="3" id="KW-1185">Reference proteome</keyword>
<evidence type="ECO:0000256" key="1">
    <source>
        <dbReference type="SAM" id="MobiDB-lite"/>
    </source>
</evidence>
<comment type="caution">
    <text evidence="2">The sequence shown here is derived from an EMBL/GenBank/DDBJ whole genome shotgun (WGS) entry which is preliminary data.</text>
</comment>
<name>A0A5C5S6T3_9ACTN</name>
<accession>A0A5C5S6T3</accession>
<dbReference type="AlphaFoldDB" id="A0A5C5S6T3"/>
<gene>
    <name evidence="2" type="ORF">FK530_06350</name>
</gene>
<dbReference type="EMBL" id="VIGX01000002">
    <property type="protein sequence ID" value="TWS30303.1"/>
    <property type="molecule type" value="Genomic_DNA"/>
</dbReference>
<proteinExistence type="predicted"/>
<evidence type="ECO:0000313" key="3">
    <source>
        <dbReference type="Proteomes" id="UP000319375"/>
    </source>
</evidence>
<protein>
    <submittedName>
        <fullName evidence="2">Uncharacterized protein</fullName>
    </submittedName>
</protein>